<proteinExistence type="predicted"/>
<dbReference type="AlphaFoldDB" id="A0A8J2KVF3"/>
<evidence type="ECO:0000313" key="1">
    <source>
        <dbReference type="EMBL" id="CAG7732431.1"/>
    </source>
</evidence>
<organism evidence="1 2">
    <name type="scientific">Allacma fusca</name>
    <dbReference type="NCBI Taxonomy" id="39272"/>
    <lineage>
        <taxon>Eukaryota</taxon>
        <taxon>Metazoa</taxon>
        <taxon>Ecdysozoa</taxon>
        <taxon>Arthropoda</taxon>
        <taxon>Hexapoda</taxon>
        <taxon>Collembola</taxon>
        <taxon>Symphypleona</taxon>
        <taxon>Sminthuridae</taxon>
        <taxon>Allacma</taxon>
    </lineage>
</organism>
<protein>
    <submittedName>
        <fullName evidence="1">Uncharacterized protein</fullName>
    </submittedName>
</protein>
<dbReference type="Proteomes" id="UP000708208">
    <property type="component" value="Unassembled WGS sequence"/>
</dbReference>
<comment type="caution">
    <text evidence="1">The sequence shown here is derived from an EMBL/GenBank/DDBJ whole genome shotgun (WGS) entry which is preliminary data.</text>
</comment>
<name>A0A8J2KVF3_9HEXA</name>
<evidence type="ECO:0000313" key="2">
    <source>
        <dbReference type="Proteomes" id="UP000708208"/>
    </source>
</evidence>
<keyword evidence="2" id="KW-1185">Reference proteome</keyword>
<sequence>MTKSWSDDVIKILSGVPSRPPKKKEKITGDSGHRLWSSDGMEVHSHALVTTVRSSLKTVFIWIVPCVPQGLLPFPMVAMRALSLDISYVFFHSLSLLLL</sequence>
<accession>A0A8J2KVF3</accession>
<gene>
    <name evidence="1" type="ORF">AFUS01_LOCUS20950</name>
</gene>
<reference evidence="1" key="1">
    <citation type="submission" date="2021-06" db="EMBL/GenBank/DDBJ databases">
        <authorList>
            <person name="Hodson N. C."/>
            <person name="Mongue J. A."/>
            <person name="Jaron S. K."/>
        </authorList>
    </citation>
    <scope>NUCLEOTIDE SEQUENCE</scope>
</reference>
<dbReference type="EMBL" id="CAJVCH010231240">
    <property type="protein sequence ID" value="CAG7732431.1"/>
    <property type="molecule type" value="Genomic_DNA"/>
</dbReference>